<dbReference type="EMBL" id="OC323003">
    <property type="protein sequence ID" value="CAD7412581.1"/>
    <property type="molecule type" value="Genomic_DNA"/>
</dbReference>
<protein>
    <submittedName>
        <fullName evidence="1">Uncharacterized protein</fullName>
    </submittedName>
</protein>
<evidence type="ECO:0000313" key="1">
    <source>
        <dbReference type="EMBL" id="CAD7412581.1"/>
    </source>
</evidence>
<gene>
    <name evidence="1" type="ORF">TCEB3V08_LOCUS11441</name>
</gene>
<reference evidence="1" key="1">
    <citation type="submission" date="2020-11" db="EMBL/GenBank/DDBJ databases">
        <authorList>
            <person name="Tran Van P."/>
        </authorList>
    </citation>
    <scope>NUCLEOTIDE SEQUENCE</scope>
</reference>
<dbReference type="AlphaFoldDB" id="A0A7R9HAV9"/>
<organism evidence="1">
    <name type="scientific">Timema cristinae</name>
    <name type="common">Walking stick</name>
    <dbReference type="NCBI Taxonomy" id="61476"/>
    <lineage>
        <taxon>Eukaryota</taxon>
        <taxon>Metazoa</taxon>
        <taxon>Ecdysozoa</taxon>
        <taxon>Arthropoda</taxon>
        <taxon>Hexapoda</taxon>
        <taxon>Insecta</taxon>
        <taxon>Pterygota</taxon>
        <taxon>Neoptera</taxon>
        <taxon>Polyneoptera</taxon>
        <taxon>Phasmatodea</taxon>
        <taxon>Timematodea</taxon>
        <taxon>Timematoidea</taxon>
        <taxon>Timematidae</taxon>
        <taxon>Timema</taxon>
    </lineage>
</organism>
<name>A0A7R9HAV9_TIMCR</name>
<proteinExistence type="predicted"/>
<accession>A0A7R9HAV9</accession>
<sequence>MKPRSGDWVVTSSVLKLAGDRQEEVVKAARSLFSKRTRTLYHWLSPCTSKTKLKTFVAAAWDNLPEQEKHFYISQVGQKRSWRRFGLQASSLMINPQLDGLAGFKEETRSSSKPVLPEETEDQKAVRVLLDSYNDPQISWTPERARKRKYKGEKPSLQSLANEIEEEAAVLKKMREAELEFPDDVELNKELAKFELMSERKPHYDSDDEPWRRALEPEDLFFDIKTYD</sequence>